<evidence type="ECO:0000313" key="2">
    <source>
        <dbReference type="Proteomes" id="UP000828390"/>
    </source>
</evidence>
<organism evidence="1 2">
    <name type="scientific">Dreissena polymorpha</name>
    <name type="common">Zebra mussel</name>
    <name type="synonym">Mytilus polymorpha</name>
    <dbReference type="NCBI Taxonomy" id="45954"/>
    <lineage>
        <taxon>Eukaryota</taxon>
        <taxon>Metazoa</taxon>
        <taxon>Spiralia</taxon>
        <taxon>Lophotrochozoa</taxon>
        <taxon>Mollusca</taxon>
        <taxon>Bivalvia</taxon>
        <taxon>Autobranchia</taxon>
        <taxon>Heteroconchia</taxon>
        <taxon>Euheterodonta</taxon>
        <taxon>Imparidentia</taxon>
        <taxon>Neoheterodontei</taxon>
        <taxon>Myida</taxon>
        <taxon>Dreissenoidea</taxon>
        <taxon>Dreissenidae</taxon>
        <taxon>Dreissena</taxon>
    </lineage>
</organism>
<name>A0A9D4M4J6_DREPO</name>
<dbReference type="EMBL" id="JAIWYP010000002">
    <property type="protein sequence ID" value="KAH3869199.1"/>
    <property type="molecule type" value="Genomic_DNA"/>
</dbReference>
<comment type="caution">
    <text evidence="1">The sequence shown here is derived from an EMBL/GenBank/DDBJ whole genome shotgun (WGS) entry which is preliminary data.</text>
</comment>
<dbReference type="AlphaFoldDB" id="A0A9D4M4J6"/>
<evidence type="ECO:0000313" key="1">
    <source>
        <dbReference type="EMBL" id="KAH3869199.1"/>
    </source>
</evidence>
<reference evidence="1" key="2">
    <citation type="submission" date="2020-11" db="EMBL/GenBank/DDBJ databases">
        <authorList>
            <person name="McCartney M.A."/>
            <person name="Auch B."/>
            <person name="Kono T."/>
            <person name="Mallez S."/>
            <person name="Becker A."/>
            <person name="Gohl D.M."/>
            <person name="Silverstein K.A.T."/>
            <person name="Koren S."/>
            <person name="Bechman K.B."/>
            <person name="Herman A."/>
            <person name="Abrahante J.E."/>
            <person name="Garbe J."/>
        </authorList>
    </citation>
    <scope>NUCLEOTIDE SEQUENCE</scope>
    <source>
        <strain evidence="1">Duluth1</strain>
        <tissue evidence="1">Whole animal</tissue>
    </source>
</reference>
<reference evidence="1" key="1">
    <citation type="journal article" date="2019" name="bioRxiv">
        <title>The Genome of the Zebra Mussel, Dreissena polymorpha: A Resource for Invasive Species Research.</title>
        <authorList>
            <person name="McCartney M.A."/>
            <person name="Auch B."/>
            <person name="Kono T."/>
            <person name="Mallez S."/>
            <person name="Zhang Y."/>
            <person name="Obille A."/>
            <person name="Becker A."/>
            <person name="Abrahante J.E."/>
            <person name="Garbe J."/>
            <person name="Badalamenti J.P."/>
            <person name="Herman A."/>
            <person name="Mangelson H."/>
            <person name="Liachko I."/>
            <person name="Sullivan S."/>
            <person name="Sone E.D."/>
            <person name="Koren S."/>
            <person name="Silverstein K.A.T."/>
            <person name="Beckman K.B."/>
            <person name="Gohl D.M."/>
        </authorList>
    </citation>
    <scope>NUCLEOTIDE SEQUENCE</scope>
    <source>
        <strain evidence="1">Duluth1</strain>
        <tissue evidence="1">Whole animal</tissue>
    </source>
</reference>
<gene>
    <name evidence="1" type="ORF">DPMN_032360</name>
</gene>
<protein>
    <submittedName>
        <fullName evidence="1">Uncharacterized protein</fullName>
    </submittedName>
</protein>
<proteinExistence type="predicted"/>
<sequence>MKYTTSITVQVKVFTITTPIGRARKDIGFRSLTQSTDITKDAVYGKGTHLTKLGPSNTKTKIAKNNYNGTQQFWEGKFGKTDFVLEVKTTAAKCPRDRDVYIHEGDIPKKD</sequence>
<accession>A0A9D4M4J6</accession>
<dbReference type="Proteomes" id="UP000828390">
    <property type="component" value="Unassembled WGS sequence"/>
</dbReference>
<keyword evidence="2" id="KW-1185">Reference proteome</keyword>